<protein>
    <submittedName>
        <fullName evidence="1">Uncharacterized protein</fullName>
    </submittedName>
</protein>
<name>A0A9P8T803_9ASCO</name>
<proteinExistence type="predicted"/>
<sequence length="96" mass="11312">MFLQNSAMELYSLSWNTLDHVSERTLWMFWPRIEIWLDSLLNLRSESNFINWDGNSDRKFLNSNEDRSSLVSISKVGCIWSKKLFGLSTPFIMTTN</sequence>
<dbReference type="EMBL" id="JAEUBE010000158">
    <property type="protein sequence ID" value="KAH3669004.1"/>
    <property type="molecule type" value="Genomic_DNA"/>
</dbReference>
<gene>
    <name evidence="1" type="ORF">OGAPHI_002759</name>
</gene>
<dbReference type="AlphaFoldDB" id="A0A9P8T803"/>
<dbReference type="GeneID" id="70234726"/>
<organism evidence="1 2">
    <name type="scientific">Ogataea philodendri</name>
    <dbReference type="NCBI Taxonomy" id="1378263"/>
    <lineage>
        <taxon>Eukaryota</taxon>
        <taxon>Fungi</taxon>
        <taxon>Dikarya</taxon>
        <taxon>Ascomycota</taxon>
        <taxon>Saccharomycotina</taxon>
        <taxon>Pichiomycetes</taxon>
        <taxon>Pichiales</taxon>
        <taxon>Pichiaceae</taxon>
        <taxon>Ogataea</taxon>
    </lineage>
</organism>
<evidence type="ECO:0000313" key="2">
    <source>
        <dbReference type="Proteomes" id="UP000769157"/>
    </source>
</evidence>
<reference evidence="1" key="1">
    <citation type="journal article" date="2021" name="Open Biol.">
        <title>Shared evolutionary footprints suggest mitochondrial oxidative damage underlies multiple complex I losses in fungi.</title>
        <authorList>
            <person name="Schikora-Tamarit M.A."/>
            <person name="Marcet-Houben M."/>
            <person name="Nosek J."/>
            <person name="Gabaldon T."/>
        </authorList>
    </citation>
    <scope>NUCLEOTIDE SEQUENCE</scope>
    <source>
        <strain evidence="1">CBS6075</strain>
    </source>
</reference>
<dbReference type="Proteomes" id="UP000769157">
    <property type="component" value="Unassembled WGS sequence"/>
</dbReference>
<comment type="caution">
    <text evidence="1">The sequence shown here is derived from an EMBL/GenBank/DDBJ whole genome shotgun (WGS) entry which is preliminary data.</text>
</comment>
<keyword evidence="2" id="KW-1185">Reference proteome</keyword>
<reference evidence="1" key="2">
    <citation type="submission" date="2021-01" db="EMBL/GenBank/DDBJ databases">
        <authorList>
            <person name="Schikora-Tamarit M.A."/>
        </authorList>
    </citation>
    <scope>NUCLEOTIDE SEQUENCE</scope>
    <source>
        <strain evidence="1">CBS6075</strain>
    </source>
</reference>
<accession>A0A9P8T803</accession>
<dbReference type="RefSeq" id="XP_046063418.1">
    <property type="nucleotide sequence ID" value="XM_046203664.1"/>
</dbReference>
<evidence type="ECO:0000313" key="1">
    <source>
        <dbReference type="EMBL" id="KAH3669004.1"/>
    </source>
</evidence>